<gene>
    <name evidence="1" type="ORF">FA15DRAFT_744014</name>
</gene>
<name>A0A5C3KTW9_COPMA</name>
<evidence type="ECO:0000313" key="1">
    <source>
        <dbReference type="EMBL" id="TFK23727.1"/>
    </source>
</evidence>
<accession>A0A5C3KTW9</accession>
<evidence type="ECO:0000313" key="2">
    <source>
        <dbReference type="Proteomes" id="UP000307440"/>
    </source>
</evidence>
<dbReference type="EMBL" id="ML210213">
    <property type="protein sequence ID" value="TFK23727.1"/>
    <property type="molecule type" value="Genomic_DNA"/>
</dbReference>
<dbReference type="AlphaFoldDB" id="A0A5C3KTW9"/>
<sequence length="368" mass="41192">MASIEALPTELLSAIFTLSINSTLAATRPTSKEFYLPSLTTSYDTVRNISTTCTSWRRISCSLKDLWTRVHLDTAMEISAEAIQDLHAVFARSNTRSLHFDFTGPSGRSNIINNAKKWASLISSDAANRCKSLRIACSSEDAELVLKLLSRYGPPKRLQCVHIIQESGSPTIDLSLVDYTRLQLLSVRGDGVLPVGLPHWGLDNVVLQDVSISQRELRMLITAVAVRHLTLRRVQVPPGLDFDTATPDDYAEWLDYYASHARLEYLELDDIIDEFPTTSSPNLNHASFARHILIPYTARTLKRVKLTNVSTVMGNGLASLWDQPLLAYPEVKRVVIRFKDENSTASLRNAQIDFADVTKRVFPRAHLL</sequence>
<keyword evidence="2" id="KW-1185">Reference proteome</keyword>
<proteinExistence type="predicted"/>
<organism evidence="1 2">
    <name type="scientific">Coprinopsis marcescibilis</name>
    <name type="common">Agaric fungus</name>
    <name type="synonym">Psathyrella marcescibilis</name>
    <dbReference type="NCBI Taxonomy" id="230819"/>
    <lineage>
        <taxon>Eukaryota</taxon>
        <taxon>Fungi</taxon>
        <taxon>Dikarya</taxon>
        <taxon>Basidiomycota</taxon>
        <taxon>Agaricomycotina</taxon>
        <taxon>Agaricomycetes</taxon>
        <taxon>Agaricomycetidae</taxon>
        <taxon>Agaricales</taxon>
        <taxon>Agaricineae</taxon>
        <taxon>Psathyrellaceae</taxon>
        <taxon>Coprinopsis</taxon>
    </lineage>
</organism>
<reference evidence="1 2" key="1">
    <citation type="journal article" date="2019" name="Nat. Ecol. Evol.">
        <title>Megaphylogeny resolves global patterns of mushroom evolution.</title>
        <authorList>
            <person name="Varga T."/>
            <person name="Krizsan K."/>
            <person name="Foldi C."/>
            <person name="Dima B."/>
            <person name="Sanchez-Garcia M."/>
            <person name="Sanchez-Ramirez S."/>
            <person name="Szollosi G.J."/>
            <person name="Szarkandi J.G."/>
            <person name="Papp V."/>
            <person name="Albert L."/>
            <person name="Andreopoulos W."/>
            <person name="Angelini C."/>
            <person name="Antonin V."/>
            <person name="Barry K.W."/>
            <person name="Bougher N.L."/>
            <person name="Buchanan P."/>
            <person name="Buyck B."/>
            <person name="Bense V."/>
            <person name="Catcheside P."/>
            <person name="Chovatia M."/>
            <person name="Cooper J."/>
            <person name="Damon W."/>
            <person name="Desjardin D."/>
            <person name="Finy P."/>
            <person name="Geml J."/>
            <person name="Haridas S."/>
            <person name="Hughes K."/>
            <person name="Justo A."/>
            <person name="Karasinski D."/>
            <person name="Kautmanova I."/>
            <person name="Kiss B."/>
            <person name="Kocsube S."/>
            <person name="Kotiranta H."/>
            <person name="LaButti K.M."/>
            <person name="Lechner B.E."/>
            <person name="Liimatainen K."/>
            <person name="Lipzen A."/>
            <person name="Lukacs Z."/>
            <person name="Mihaltcheva S."/>
            <person name="Morgado L.N."/>
            <person name="Niskanen T."/>
            <person name="Noordeloos M.E."/>
            <person name="Ohm R.A."/>
            <person name="Ortiz-Santana B."/>
            <person name="Ovrebo C."/>
            <person name="Racz N."/>
            <person name="Riley R."/>
            <person name="Savchenko A."/>
            <person name="Shiryaev A."/>
            <person name="Soop K."/>
            <person name="Spirin V."/>
            <person name="Szebenyi C."/>
            <person name="Tomsovsky M."/>
            <person name="Tulloss R.E."/>
            <person name="Uehling J."/>
            <person name="Grigoriev I.V."/>
            <person name="Vagvolgyi C."/>
            <person name="Papp T."/>
            <person name="Martin F.M."/>
            <person name="Miettinen O."/>
            <person name="Hibbett D.S."/>
            <person name="Nagy L.G."/>
        </authorList>
    </citation>
    <scope>NUCLEOTIDE SEQUENCE [LARGE SCALE GENOMIC DNA]</scope>
    <source>
        <strain evidence="1 2">CBS 121175</strain>
    </source>
</reference>
<dbReference type="Proteomes" id="UP000307440">
    <property type="component" value="Unassembled WGS sequence"/>
</dbReference>
<protein>
    <submittedName>
        <fullName evidence="1">Uncharacterized protein</fullName>
    </submittedName>
</protein>
<dbReference type="OrthoDB" id="2878542at2759"/>